<reference evidence="2" key="1">
    <citation type="journal article" date="2007" name="PLoS Genet.">
        <title>Patterns and implications of gene gain and loss in the evolution of Prochlorococcus.</title>
        <authorList>
            <person name="Kettler G.C."/>
            <person name="Martiny A.C."/>
            <person name="Huang K."/>
            <person name="Zucker J."/>
            <person name="Coleman M.L."/>
            <person name="Rodrigue S."/>
            <person name="Chen F."/>
            <person name="Lapidus A."/>
            <person name="Ferriera S."/>
            <person name="Johnson J."/>
            <person name="Steglich C."/>
            <person name="Church G.M."/>
            <person name="Richardson P."/>
            <person name="Chisholm S.W."/>
        </authorList>
    </citation>
    <scope>NUCLEOTIDE SEQUENCE [LARGE SCALE GENOMIC DNA]</scope>
    <source>
        <strain evidence="2">NATL1A</strain>
    </source>
</reference>
<name>A2C2Y6_PROM1</name>
<sequence>MSRHNVRVKVRPPHGFIKNVVKSKVDDQHEKLHMFTKVVMEKQALRERYIKLMNDAEKAVGRKEAIYLLRDAEIIWDKINS</sequence>
<dbReference type="Proteomes" id="UP000002592">
    <property type="component" value="Chromosome"/>
</dbReference>
<gene>
    <name evidence="1" type="ordered locus">NATL1_12881</name>
</gene>
<evidence type="ECO:0000313" key="1">
    <source>
        <dbReference type="EMBL" id="ABM75846.1"/>
    </source>
</evidence>
<dbReference type="HOGENOM" id="CLU_2571054_0_0_3"/>
<protein>
    <submittedName>
        <fullName evidence="1">Uncharacterized protein</fullName>
    </submittedName>
</protein>
<evidence type="ECO:0000313" key="2">
    <source>
        <dbReference type="Proteomes" id="UP000002592"/>
    </source>
</evidence>
<dbReference type="RefSeq" id="WP_011823911.1">
    <property type="nucleotide sequence ID" value="NC_008819.1"/>
</dbReference>
<dbReference type="eggNOG" id="ENOG50307YY">
    <property type="taxonomic scope" value="Bacteria"/>
</dbReference>
<dbReference type="AlphaFoldDB" id="A2C2Y6"/>
<dbReference type="KEGG" id="pme:NATL1_12881"/>
<proteinExistence type="predicted"/>
<accession>A2C2Y6</accession>
<dbReference type="EMBL" id="CP000553">
    <property type="protein sequence ID" value="ABM75846.1"/>
    <property type="molecule type" value="Genomic_DNA"/>
</dbReference>
<organism evidence="1 2">
    <name type="scientific">Prochlorococcus marinus (strain NATL1A)</name>
    <dbReference type="NCBI Taxonomy" id="167555"/>
    <lineage>
        <taxon>Bacteria</taxon>
        <taxon>Bacillati</taxon>
        <taxon>Cyanobacteriota</taxon>
        <taxon>Cyanophyceae</taxon>
        <taxon>Synechococcales</taxon>
        <taxon>Prochlorococcaceae</taxon>
        <taxon>Prochlorococcus</taxon>
    </lineage>
</organism>